<keyword evidence="9 12" id="KW-0812">Transmembrane</keyword>
<feature type="domain" description="Glycosyltransferase 2-like" evidence="13">
    <location>
        <begin position="278"/>
        <end position="500"/>
    </location>
</feature>
<evidence type="ECO:0000256" key="10">
    <source>
        <dbReference type="ARBA" id="ARBA00022989"/>
    </source>
</evidence>
<keyword evidence="10 12" id="KW-1133">Transmembrane helix</keyword>
<evidence type="ECO:0000256" key="4">
    <source>
        <dbReference type="ARBA" id="ARBA00020585"/>
    </source>
</evidence>
<dbReference type="CDD" id="cd04191">
    <property type="entry name" value="Glucan_BSP_MdoH"/>
    <property type="match status" value="1"/>
</dbReference>
<evidence type="ECO:0000256" key="3">
    <source>
        <dbReference type="ARBA" id="ARBA00009337"/>
    </source>
</evidence>
<keyword evidence="11 12" id="KW-0472">Membrane</keyword>
<dbReference type="NCBIfam" id="NF003962">
    <property type="entry name" value="PRK05454.2-5"/>
    <property type="match status" value="1"/>
</dbReference>
<feature type="transmembrane region" description="Helical" evidence="12">
    <location>
        <begin position="500"/>
        <end position="524"/>
    </location>
</feature>
<dbReference type="OrthoDB" id="9775281at2"/>
<proteinExistence type="inferred from homology"/>
<evidence type="ECO:0000313" key="15">
    <source>
        <dbReference type="Proteomes" id="UP000434052"/>
    </source>
</evidence>
<evidence type="ECO:0000313" key="14">
    <source>
        <dbReference type="EMBL" id="TVM34711.1"/>
    </source>
</evidence>
<dbReference type="GO" id="GO:0016758">
    <property type="term" value="F:hexosyltransferase activity"/>
    <property type="evidence" value="ECO:0007669"/>
    <property type="project" value="TreeGrafter"/>
</dbReference>
<evidence type="ECO:0000256" key="9">
    <source>
        <dbReference type="ARBA" id="ARBA00022692"/>
    </source>
</evidence>
<gene>
    <name evidence="14" type="ORF">DQK91_08535</name>
</gene>
<dbReference type="InterPro" id="IPR001173">
    <property type="entry name" value="Glyco_trans_2-like"/>
</dbReference>
<dbReference type="AlphaFoldDB" id="A0A6P1ZHR0"/>
<organism evidence="14 15">
    <name type="scientific">Oceanidesulfovibrio marinus</name>
    <dbReference type="NCBI Taxonomy" id="370038"/>
    <lineage>
        <taxon>Bacteria</taxon>
        <taxon>Pseudomonadati</taxon>
        <taxon>Thermodesulfobacteriota</taxon>
        <taxon>Desulfovibrionia</taxon>
        <taxon>Desulfovibrionales</taxon>
        <taxon>Desulfovibrionaceae</taxon>
        <taxon>Oceanidesulfovibrio</taxon>
    </lineage>
</organism>
<feature type="transmembrane region" description="Helical" evidence="12">
    <location>
        <begin position="536"/>
        <end position="554"/>
    </location>
</feature>
<dbReference type="Gene3D" id="3.90.550.10">
    <property type="entry name" value="Spore Coat Polysaccharide Biosynthesis Protein SpsA, Chain A"/>
    <property type="match status" value="1"/>
</dbReference>
<accession>A0A6P1ZHR0</accession>
<feature type="transmembrane region" description="Helical" evidence="12">
    <location>
        <begin position="96"/>
        <end position="115"/>
    </location>
</feature>
<comment type="similarity">
    <text evidence="3">Belongs to the glycosyltransferase 2 family. OpgH subfamily.</text>
</comment>
<dbReference type="PANTHER" id="PTHR43867">
    <property type="entry name" value="CELLULOSE SYNTHASE CATALYTIC SUBUNIT A [UDP-FORMING]"/>
    <property type="match status" value="1"/>
</dbReference>
<dbReference type="Proteomes" id="UP000434052">
    <property type="component" value="Unassembled WGS sequence"/>
</dbReference>
<feature type="transmembrane region" description="Helical" evidence="12">
    <location>
        <begin position="616"/>
        <end position="638"/>
    </location>
</feature>
<keyword evidence="6" id="KW-0997">Cell inner membrane</keyword>
<dbReference type="NCBIfam" id="NF003958">
    <property type="entry name" value="PRK05454.2-1"/>
    <property type="match status" value="1"/>
</dbReference>
<keyword evidence="8 14" id="KW-0808">Transferase</keyword>
<feature type="transmembrane region" description="Helical" evidence="12">
    <location>
        <begin position="590"/>
        <end position="610"/>
    </location>
</feature>
<dbReference type="EMBL" id="QMIF01000004">
    <property type="protein sequence ID" value="TVM34711.1"/>
    <property type="molecule type" value="Genomic_DNA"/>
</dbReference>
<evidence type="ECO:0000256" key="1">
    <source>
        <dbReference type="ARBA" id="ARBA00004429"/>
    </source>
</evidence>
<evidence type="ECO:0000256" key="8">
    <source>
        <dbReference type="ARBA" id="ARBA00022679"/>
    </source>
</evidence>
<dbReference type="InterPro" id="IPR050321">
    <property type="entry name" value="Glycosyltr_2/OpgH_subfam"/>
</dbReference>
<comment type="pathway">
    <text evidence="2">Glycan metabolism; osmoregulated periplasmic glucan (OPG) biosynthesis.</text>
</comment>
<dbReference type="PANTHER" id="PTHR43867:SF5">
    <property type="entry name" value="GLUCANS BIOSYNTHESIS GLUCOSYLTRANSFERASE H"/>
    <property type="match status" value="1"/>
</dbReference>
<evidence type="ECO:0000259" key="13">
    <source>
        <dbReference type="Pfam" id="PF13632"/>
    </source>
</evidence>
<evidence type="ECO:0000256" key="11">
    <source>
        <dbReference type="ARBA" id="ARBA00023136"/>
    </source>
</evidence>
<evidence type="ECO:0000256" key="12">
    <source>
        <dbReference type="SAM" id="Phobius"/>
    </source>
</evidence>
<dbReference type="Pfam" id="PF13632">
    <property type="entry name" value="Glyco_trans_2_3"/>
    <property type="match status" value="1"/>
</dbReference>
<dbReference type="InterPro" id="IPR029044">
    <property type="entry name" value="Nucleotide-diphossugar_trans"/>
</dbReference>
<feature type="transmembrane region" description="Helical" evidence="12">
    <location>
        <begin position="448"/>
        <end position="468"/>
    </location>
</feature>
<feature type="transmembrane region" description="Helical" evidence="12">
    <location>
        <begin position="127"/>
        <end position="155"/>
    </location>
</feature>
<name>A0A6P1ZHR0_9BACT</name>
<comment type="subcellular location">
    <subcellularLocation>
        <location evidence="1">Cell inner membrane</location>
        <topology evidence="1">Multi-pass membrane protein</topology>
    </subcellularLocation>
</comment>
<protein>
    <recommendedName>
        <fullName evidence="4">Glucans biosynthesis glucosyltransferase H</fullName>
    </recommendedName>
</protein>
<evidence type="ECO:0000256" key="6">
    <source>
        <dbReference type="ARBA" id="ARBA00022519"/>
    </source>
</evidence>
<comment type="caution">
    <text evidence="14">The sequence shown here is derived from an EMBL/GenBank/DDBJ whole genome shotgun (WGS) entry which is preliminary data.</text>
</comment>
<dbReference type="SUPFAM" id="SSF53448">
    <property type="entry name" value="Nucleotide-diphospho-sugar transferases"/>
    <property type="match status" value="1"/>
</dbReference>
<keyword evidence="5" id="KW-1003">Cell membrane</keyword>
<sequence length="774" mass="87978">MSYLRRLPLAESERLERALRVVRAMHPDEDEPGPAAMQELFEEGVGPATESWPCAQPPISRLSMAPERCNNRPWLARMPRKRMKQRWVKASRHRRVALTLLITGLTAVAAWRMATVLPHQGSTYLEMVLIGVFAILFAWISLGFWTAIAGLGVLIRGTDRFAITRPRPTDNPVRDDVRTALVFPVYNEDMNLVCAGIEAVYNSVKRTGRLASYDIYLLSDTQNPDAWVEEEAAWARLVRQLDAEDRIFYRRRRTNIKKKSGNVADFCRRWGKNYTYMTVMDADSVMSGETLNRMVELMERKRNVGILQSLPAGVNQHTFLGRVQQFAARLYGPVFTAGLHYWLLGDAPYWGHNAFIRVRPFIRHCGLGRLSGRPPMGGDIISHDFVESALMRRAGYEVWLAYDLPGSYEKGPPNLLSEMTRDRRWCKGNLQHLRLVFTRGIFSAHRALFLNGIMAYGSALLWFLFLAVSSAEAIVEAFTEPSYFSNAKSLFPQWPSWEPWWALSLLATTGVLLFMPKILVFMLVVIKGRSKGFGGFFRLPISIFIEVLTSTLLAPTRMLFHSKFVFATLLGFETHWLSQQREDAPTTWGEAVRSHLGGTILAALWGFALFLLNREFFWWVSPIFMPIVLSIPISVWTSKPSLGRAMYRMGFLRTPEEVDPPRELVETAEAYERNVAARRPLSIPNGRGFALAVVDPATCGLHLRQLNGSKQLNPSVCAERDEFVAKALENGPESLTPFQKKALLYDPRALSDLHRQVWTLPRDLLAKRWGIVTE</sequence>
<dbReference type="GO" id="GO:0005886">
    <property type="term" value="C:plasma membrane"/>
    <property type="evidence" value="ECO:0007669"/>
    <property type="project" value="UniProtKB-SubCell"/>
</dbReference>
<evidence type="ECO:0000256" key="5">
    <source>
        <dbReference type="ARBA" id="ARBA00022475"/>
    </source>
</evidence>
<evidence type="ECO:0000256" key="2">
    <source>
        <dbReference type="ARBA" id="ARBA00005001"/>
    </source>
</evidence>
<keyword evidence="7" id="KW-0328">Glycosyltransferase</keyword>
<evidence type="ECO:0000256" key="7">
    <source>
        <dbReference type="ARBA" id="ARBA00022676"/>
    </source>
</evidence>
<reference evidence="14 15" key="1">
    <citation type="submission" date="2018-06" db="EMBL/GenBank/DDBJ databases">
        <title>Complete genome of Desulfovibrio marinus P48SEP.</title>
        <authorList>
            <person name="Crispim J.S."/>
            <person name="Vidigal P.M.P."/>
            <person name="Silva L.C.F."/>
            <person name="Araujo L.C."/>
            <person name="Laguardia C.N."/>
            <person name="Dias R.S."/>
            <person name="Sousa M.P."/>
            <person name="Paula S.O."/>
            <person name="Silva C."/>
        </authorList>
    </citation>
    <scope>NUCLEOTIDE SEQUENCE [LARGE SCALE GENOMIC DNA]</scope>
    <source>
        <strain evidence="14 15">P48SEP</strain>
    </source>
</reference>